<comment type="caution">
    <text evidence="6">The sequence shown here is derived from an EMBL/GenBank/DDBJ whole genome shotgun (WGS) entry which is preliminary data.</text>
</comment>
<feature type="coiled-coil region" evidence="4">
    <location>
        <begin position="300"/>
        <end position="330"/>
    </location>
</feature>
<dbReference type="InterPro" id="IPR050221">
    <property type="entry name" value="26S_Proteasome_ATPase"/>
</dbReference>
<evidence type="ECO:0000256" key="1">
    <source>
        <dbReference type="ARBA" id="ARBA00006914"/>
    </source>
</evidence>
<dbReference type="InterPro" id="IPR003959">
    <property type="entry name" value="ATPase_AAA_core"/>
</dbReference>
<dbReference type="SUPFAM" id="SSF52540">
    <property type="entry name" value="P-loop containing nucleoside triphosphate hydrolases"/>
    <property type="match status" value="1"/>
</dbReference>
<feature type="domain" description="AAA+ ATPase" evidence="5">
    <location>
        <begin position="480"/>
        <end position="620"/>
    </location>
</feature>
<dbReference type="InterPro" id="IPR027417">
    <property type="entry name" value="P-loop_NTPase"/>
</dbReference>
<keyword evidence="4" id="KW-0175">Coiled coil</keyword>
<evidence type="ECO:0000259" key="5">
    <source>
        <dbReference type="SMART" id="SM00382"/>
    </source>
</evidence>
<evidence type="ECO:0000256" key="3">
    <source>
        <dbReference type="ARBA" id="ARBA00022840"/>
    </source>
</evidence>
<name>A0A940IGY0_9BACT</name>
<dbReference type="EMBL" id="JADIMJ010000101">
    <property type="protein sequence ID" value="MBO8454417.1"/>
    <property type="molecule type" value="Genomic_DNA"/>
</dbReference>
<organism evidence="6 7">
    <name type="scientific">Candidatus Cryptobacteroides gallistercoris</name>
    <dbReference type="NCBI Taxonomy" id="2840765"/>
    <lineage>
        <taxon>Bacteria</taxon>
        <taxon>Pseudomonadati</taxon>
        <taxon>Bacteroidota</taxon>
        <taxon>Bacteroidia</taxon>
        <taxon>Bacteroidales</taxon>
        <taxon>Candidatus Cryptobacteroides</taxon>
    </lineage>
</organism>
<dbReference type="InterPro" id="IPR003593">
    <property type="entry name" value="AAA+_ATPase"/>
</dbReference>
<protein>
    <submittedName>
        <fullName evidence="6">ATP-binding protein</fullName>
    </submittedName>
</protein>
<dbReference type="GO" id="GO:0016887">
    <property type="term" value="F:ATP hydrolysis activity"/>
    <property type="evidence" value="ECO:0007669"/>
    <property type="project" value="InterPro"/>
</dbReference>
<dbReference type="Pfam" id="PF00004">
    <property type="entry name" value="AAA"/>
    <property type="match status" value="1"/>
</dbReference>
<dbReference type="PANTHER" id="PTHR23073">
    <property type="entry name" value="26S PROTEASOME REGULATORY SUBUNIT"/>
    <property type="match status" value="1"/>
</dbReference>
<evidence type="ECO:0000256" key="2">
    <source>
        <dbReference type="ARBA" id="ARBA00022741"/>
    </source>
</evidence>
<gene>
    <name evidence="6" type="ORF">IAC07_06835</name>
</gene>
<evidence type="ECO:0000256" key="4">
    <source>
        <dbReference type="SAM" id="Coils"/>
    </source>
</evidence>
<dbReference type="GO" id="GO:0005524">
    <property type="term" value="F:ATP binding"/>
    <property type="evidence" value="ECO:0007669"/>
    <property type="project" value="UniProtKB-KW"/>
</dbReference>
<dbReference type="Proteomes" id="UP000771749">
    <property type="component" value="Unassembled WGS sequence"/>
</dbReference>
<dbReference type="CDD" id="cd19481">
    <property type="entry name" value="RecA-like_protease"/>
    <property type="match status" value="1"/>
</dbReference>
<proteinExistence type="inferred from homology"/>
<keyword evidence="2" id="KW-0547">Nucleotide-binding</keyword>
<reference evidence="6" key="1">
    <citation type="submission" date="2020-10" db="EMBL/GenBank/DDBJ databases">
        <authorList>
            <person name="Gilroy R."/>
        </authorList>
    </citation>
    <scope>NUCLEOTIDE SEQUENCE</scope>
    <source>
        <strain evidence="6">F1-3629</strain>
    </source>
</reference>
<dbReference type="Gene3D" id="3.40.50.300">
    <property type="entry name" value="P-loop containing nucleotide triphosphate hydrolases"/>
    <property type="match status" value="1"/>
</dbReference>
<sequence>MEKTAIRLIREAAAKLRDSKLKRLGGKETGEILDGVVAVLGLGGREEAIVFTALFDRSCAGRCSDLDDLASYFGCPQLEMMEYVPQLKSLQEKGLIIQTDMSECRIGRKNFMATNYVIDCILENKRPEYRKARILEKEFDRYDLCNLVDSQIQDREISAESLFQFLESTEREYGTMPLVKDLTAVIPQLPARALFYEICHDYFEGGGDDASDIDRTLKDIYEAYGVRFREKKSILDGSHPLISKGLVEVTGNREGMQLTVAGQKLFLGEDFGAFGRDYSGLDIYSFAREVKEYLHSREYNADNTNALNKLAEKIKLMEEANRKLKCLSKIRGIIKQEDIRALFYIACDDCADSSCTVLTKELRKLYPPKERNASLKAFKDGSHKLQKLDLAEVSTESSLFGEYTVLKLTPKARELYFGEDAELFSEETDRKNIIRAADIKEKKLFFSDREKEQLSMVGNTLQESNYASLVERLGEKGLAKGIAILLYGAPGTGKTESVMQWARQTGRDIVHVDISAAKSMWYGESEKIVKEIFSGYRRLCKNSGKKPILLFNEADAIFSKRRDIEGGRSVDQTENTIQNIILEEMEKLEGILIATTNLADNLDKAFERRFLFKIRFDKPSAEAKKNIWLDKLPSISAADAEYLASGYDFSGGEIDNIVRKVTMMEVIDGRTPSMEEICRLCGEEKLGKPRAKIGFA</sequence>
<accession>A0A940IGY0</accession>
<evidence type="ECO:0000313" key="7">
    <source>
        <dbReference type="Proteomes" id="UP000771749"/>
    </source>
</evidence>
<evidence type="ECO:0000313" key="6">
    <source>
        <dbReference type="EMBL" id="MBO8454417.1"/>
    </source>
</evidence>
<dbReference type="AlphaFoldDB" id="A0A940IGY0"/>
<keyword evidence="3 6" id="KW-0067">ATP-binding</keyword>
<comment type="similarity">
    <text evidence="1">Belongs to the AAA ATPase family.</text>
</comment>
<reference evidence="6" key="2">
    <citation type="journal article" date="2021" name="PeerJ">
        <title>Extensive microbial diversity within the chicken gut microbiome revealed by metagenomics and culture.</title>
        <authorList>
            <person name="Gilroy R."/>
            <person name="Ravi A."/>
            <person name="Getino M."/>
            <person name="Pursley I."/>
            <person name="Horton D.L."/>
            <person name="Alikhan N.F."/>
            <person name="Baker D."/>
            <person name="Gharbi K."/>
            <person name="Hall N."/>
            <person name="Watson M."/>
            <person name="Adriaenssens E.M."/>
            <person name="Foster-Nyarko E."/>
            <person name="Jarju S."/>
            <person name="Secka A."/>
            <person name="Antonio M."/>
            <person name="Oren A."/>
            <person name="Chaudhuri R.R."/>
            <person name="La Ragione R."/>
            <person name="Hildebrand F."/>
            <person name="Pallen M.J."/>
        </authorList>
    </citation>
    <scope>NUCLEOTIDE SEQUENCE</scope>
    <source>
        <strain evidence="6">F1-3629</strain>
    </source>
</reference>
<dbReference type="SMART" id="SM00382">
    <property type="entry name" value="AAA"/>
    <property type="match status" value="1"/>
</dbReference>